<sequence length="814" mass="90954">MVSESATRPAKRIKLEDSSPPDINFEETDATEAERGEDHCTICLQPTVDRTVIPLCSHEFCFECLMVWSEQSRRCPLCSRNIGDYLIHHIRSNYDYQKHYLPPLRTSPRPLQPPSRPRTTHANFSRRPTRREREWGRREREAQEETDALERAIRRRRWIYEHHLYAKHVASNSFTRYRPYPTPAQFAASPDLIRKITIFLRRELQVWPNMDVEFLTTFVISLMKAIDIRAESAVKLLAEFLDMDDGYVDGGRHVNAEHFAHEIYSYVRSPYRDLAVYDTVVQYDVPSNISSPPDHERSNRWRPTSHSDSNSSSNSPSPSSSRRRSLSSGSWRRGTPFRSTRGYSQEGSRSPTRGHTHSSKRTGEASRFEERSRRGDSDNEKDDHWRSRRSRTDDINSKGKRRMHESTSGHASTPRTPRRTAERGSATERGDVEADIEDQNAPDHVGRNIDRGNRDAIKQGTVPGKAYRDPVHIPRLSLIDNEAPSGMPNSSSRPHIPRTALYTAHAHLLSSARVRHGPGPQDVVELSTNAGDVKNTSSGHIMSSAAEFSQSTRSSLLIRVSGGTPANSTSSLGCNADEPPDLGESSHPAVQLSAPEIMARTRARLAKMKSSASEDSTQSNINMPLPLSATAQRSQQLNSDEMSPESSKTSAGISPRAPPSSSRSALSKSITPTLSPRSPPATDVIVDRRLRLVDKLASERRLTHKQLDLGPSIPDGDTTLYRRSTSPVSMTGAPSSGSALAEARLRMQAQQHVRLVAARRAAGQRTSALISCDDKGNIVPSGVDADPRISRDLGSRSSDEFEREEQLRSQLRAR</sequence>
<dbReference type="PROSITE" id="PS50089">
    <property type="entry name" value="ZF_RING_2"/>
    <property type="match status" value="1"/>
</dbReference>
<feature type="compositionally biased region" description="Polar residues" evidence="10">
    <location>
        <begin position="406"/>
        <end position="415"/>
    </location>
</feature>
<dbReference type="GeneID" id="20666142"/>
<dbReference type="GO" id="GO:0006513">
    <property type="term" value="P:protein monoubiquitination"/>
    <property type="evidence" value="ECO:0007669"/>
    <property type="project" value="TreeGrafter"/>
</dbReference>
<evidence type="ECO:0000256" key="7">
    <source>
        <dbReference type="ARBA" id="ARBA00023015"/>
    </source>
</evidence>
<dbReference type="PANTHER" id="PTHR46077">
    <property type="entry name" value="E3 UBIQUITIN-PROTEIN LIGASE TOPORS"/>
    <property type="match status" value="1"/>
</dbReference>
<dbReference type="PROSITE" id="PS00518">
    <property type="entry name" value="ZF_RING_1"/>
    <property type="match status" value="1"/>
</dbReference>
<keyword evidence="3" id="KW-0808">Transferase</keyword>
<dbReference type="InterPro" id="IPR013083">
    <property type="entry name" value="Znf_RING/FYVE/PHD"/>
</dbReference>
<feature type="compositionally biased region" description="Polar residues" evidence="10">
    <location>
        <begin position="721"/>
        <end position="736"/>
    </location>
</feature>
<feature type="compositionally biased region" description="Polar residues" evidence="10">
    <location>
        <begin position="337"/>
        <end position="351"/>
    </location>
</feature>
<evidence type="ECO:0000313" key="13">
    <source>
        <dbReference type="Proteomes" id="UP000030671"/>
    </source>
</evidence>
<dbReference type="Proteomes" id="UP000030671">
    <property type="component" value="Unassembled WGS sequence"/>
</dbReference>
<dbReference type="HOGENOM" id="CLU_356815_0_0_1"/>
<dbReference type="KEGG" id="hir:HETIRDRAFT_106209"/>
<keyword evidence="7" id="KW-0805">Transcription regulation</keyword>
<evidence type="ECO:0000256" key="9">
    <source>
        <dbReference type="PROSITE-ProRule" id="PRU00175"/>
    </source>
</evidence>
<dbReference type="STRING" id="747525.W4JUS2"/>
<comment type="catalytic activity">
    <reaction evidence="1">
        <text>S-ubiquitinyl-[E2 ubiquitin-conjugating enzyme]-L-cysteine + [acceptor protein]-L-lysine = [E2 ubiquitin-conjugating enzyme]-L-cysteine + N(6)-ubiquitinyl-[acceptor protein]-L-lysine.</text>
        <dbReference type="EC" id="2.3.2.27"/>
    </reaction>
</comment>
<evidence type="ECO:0000256" key="3">
    <source>
        <dbReference type="ARBA" id="ARBA00022679"/>
    </source>
</evidence>
<dbReference type="InParanoid" id="W4JUS2"/>
<feature type="domain" description="RING-type" evidence="11">
    <location>
        <begin position="40"/>
        <end position="79"/>
    </location>
</feature>
<dbReference type="InterPro" id="IPR017907">
    <property type="entry name" value="Znf_RING_CS"/>
</dbReference>
<gene>
    <name evidence="12" type="ORF">HETIRDRAFT_106209</name>
</gene>
<keyword evidence="4" id="KW-0479">Metal-binding</keyword>
<feature type="compositionally biased region" description="Low complexity" evidence="10">
    <location>
        <begin position="302"/>
        <end position="333"/>
    </location>
</feature>
<accession>W4JUS2</accession>
<name>W4JUS2_HETIT</name>
<dbReference type="Gene3D" id="3.30.40.10">
    <property type="entry name" value="Zinc/RING finger domain, C3HC4 (zinc finger)"/>
    <property type="match status" value="1"/>
</dbReference>
<feature type="compositionally biased region" description="Polar residues" evidence="10">
    <location>
        <begin position="564"/>
        <end position="573"/>
    </location>
</feature>
<feature type="compositionally biased region" description="Basic and acidic residues" evidence="10">
    <location>
        <begin position="131"/>
        <end position="141"/>
    </location>
</feature>
<dbReference type="SUPFAM" id="SSF57850">
    <property type="entry name" value="RING/U-box"/>
    <property type="match status" value="1"/>
</dbReference>
<feature type="region of interest" description="Disordered" evidence="10">
    <location>
        <begin position="560"/>
        <end position="682"/>
    </location>
</feature>
<feature type="compositionally biased region" description="Basic and acidic residues" evidence="10">
    <location>
        <begin position="785"/>
        <end position="807"/>
    </location>
</feature>
<proteinExistence type="predicted"/>
<feature type="compositionally biased region" description="Basic and acidic residues" evidence="10">
    <location>
        <begin position="361"/>
        <end position="397"/>
    </location>
</feature>
<feature type="region of interest" description="Disordered" evidence="10">
    <location>
        <begin position="772"/>
        <end position="814"/>
    </location>
</feature>
<dbReference type="GO" id="GO:0061630">
    <property type="term" value="F:ubiquitin protein ligase activity"/>
    <property type="evidence" value="ECO:0007669"/>
    <property type="project" value="UniProtKB-EC"/>
</dbReference>
<dbReference type="AlphaFoldDB" id="W4JUS2"/>
<feature type="compositionally biased region" description="Basic and acidic residues" evidence="10">
    <location>
        <begin position="444"/>
        <end position="457"/>
    </location>
</feature>
<reference evidence="12 13" key="1">
    <citation type="journal article" date="2012" name="New Phytol.">
        <title>Insight into trade-off between wood decay and parasitism from the genome of a fungal forest pathogen.</title>
        <authorList>
            <person name="Olson A."/>
            <person name="Aerts A."/>
            <person name="Asiegbu F."/>
            <person name="Belbahri L."/>
            <person name="Bouzid O."/>
            <person name="Broberg A."/>
            <person name="Canback B."/>
            <person name="Coutinho P.M."/>
            <person name="Cullen D."/>
            <person name="Dalman K."/>
            <person name="Deflorio G."/>
            <person name="van Diepen L.T."/>
            <person name="Dunand C."/>
            <person name="Duplessis S."/>
            <person name="Durling M."/>
            <person name="Gonthier P."/>
            <person name="Grimwood J."/>
            <person name="Fossdal C.G."/>
            <person name="Hansson D."/>
            <person name="Henrissat B."/>
            <person name="Hietala A."/>
            <person name="Himmelstrand K."/>
            <person name="Hoffmeister D."/>
            <person name="Hogberg N."/>
            <person name="James T.Y."/>
            <person name="Karlsson M."/>
            <person name="Kohler A."/>
            <person name="Kues U."/>
            <person name="Lee Y.H."/>
            <person name="Lin Y.C."/>
            <person name="Lind M."/>
            <person name="Lindquist E."/>
            <person name="Lombard V."/>
            <person name="Lucas S."/>
            <person name="Lunden K."/>
            <person name="Morin E."/>
            <person name="Murat C."/>
            <person name="Park J."/>
            <person name="Raffaello T."/>
            <person name="Rouze P."/>
            <person name="Salamov A."/>
            <person name="Schmutz J."/>
            <person name="Solheim H."/>
            <person name="Stahlberg J."/>
            <person name="Velez H."/>
            <person name="de Vries R.P."/>
            <person name="Wiebenga A."/>
            <person name="Woodward S."/>
            <person name="Yakovlev I."/>
            <person name="Garbelotto M."/>
            <person name="Martin F."/>
            <person name="Grigoriev I.V."/>
            <person name="Stenlid J."/>
        </authorList>
    </citation>
    <scope>NUCLEOTIDE SEQUENCE [LARGE SCALE GENOMIC DNA]</scope>
    <source>
        <strain evidence="12 13">TC 32-1</strain>
    </source>
</reference>
<dbReference type="EC" id="2.3.2.27" evidence="2"/>
<evidence type="ECO:0000313" key="12">
    <source>
        <dbReference type="EMBL" id="ETW76820.1"/>
    </source>
</evidence>
<dbReference type="GO" id="GO:0000209">
    <property type="term" value="P:protein polyubiquitination"/>
    <property type="evidence" value="ECO:0007669"/>
    <property type="project" value="TreeGrafter"/>
</dbReference>
<keyword evidence="8" id="KW-0804">Transcription</keyword>
<organism evidence="12 13">
    <name type="scientific">Heterobasidion irregulare (strain TC 32-1)</name>
    <dbReference type="NCBI Taxonomy" id="747525"/>
    <lineage>
        <taxon>Eukaryota</taxon>
        <taxon>Fungi</taxon>
        <taxon>Dikarya</taxon>
        <taxon>Basidiomycota</taxon>
        <taxon>Agaricomycotina</taxon>
        <taxon>Agaricomycetes</taxon>
        <taxon>Russulales</taxon>
        <taxon>Bondarzewiaceae</taxon>
        <taxon>Heterobasidion</taxon>
        <taxon>Heterobasidion annosum species complex</taxon>
    </lineage>
</organism>
<feature type="compositionally biased region" description="Polar residues" evidence="10">
    <location>
        <begin position="629"/>
        <end position="649"/>
    </location>
</feature>
<feature type="compositionally biased region" description="Basic and acidic residues" evidence="10">
    <location>
        <begin position="419"/>
        <end position="432"/>
    </location>
</feature>
<feature type="region of interest" description="Disordered" evidence="10">
    <location>
        <begin position="707"/>
        <end position="736"/>
    </location>
</feature>
<keyword evidence="5 9" id="KW-0863">Zinc-finger</keyword>
<dbReference type="RefSeq" id="XP_009551689.1">
    <property type="nucleotide sequence ID" value="XM_009553394.1"/>
</dbReference>
<dbReference type="SMART" id="SM00184">
    <property type="entry name" value="RING"/>
    <property type="match status" value="1"/>
</dbReference>
<evidence type="ECO:0000256" key="10">
    <source>
        <dbReference type="SAM" id="MobiDB-lite"/>
    </source>
</evidence>
<feature type="compositionally biased region" description="Low complexity" evidence="10">
    <location>
        <begin position="650"/>
        <end position="669"/>
    </location>
</feature>
<keyword evidence="13" id="KW-1185">Reference proteome</keyword>
<evidence type="ECO:0000256" key="4">
    <source>
        <dbReference type="ARBA" id="ARBA00022723"/>
    </source>
</evidence>
<protein>
    <recommendedName>
        <fullName evidence="2">RING-type E3 ubiquitin transferase</fullName>
        <ecNumber evidence="2">2.3.2.27</ecNumber>
    </recommendedName>
</protein>
<evidence type="ECO:0000256" key="6">
    <source>
        <dbReference type="ARBA" id="ARBA00022833"/>
    </source>
</evidence>
<feature type="region of interest" description="Disordered" evidence="10">
    <location>
        <begin position="102"/>
        <end position="141"/>
    </location>
</feature>
<evidence type="ECO:0000256" key="1">
    <source>
        <dbReference type="ARBA" id="ARBA00000900"/>
    </source>
</evidence>
<dbReference type="OrthoDB" id="21204at2759"/>
<dbReference type="GO" id="GO:0008270">
    <property type="term" value="F:zinc ion binding"/>
    <property type="evidence" value="ECO:0007669"/>
    <property type="project" value="UniProtKB-KW"/>
</dbReference>
<evidence type="ECO:0000259" key="11">
    <source>
        <dbReference type="PROSITE" id="PS50089"/>
    </source>
</evidence>
<evidence type="ECO:0000256" key="8">
    <source>
        <dbReference type="ARBA" id="ARBA00023163"/>
    </source>
</evidence>
<evidence type="ECO:0000256" key="2">
    <source>
        <dbReference type="ARBA" id="ARBA00012483"/>
    </source>
</evidence>
<dbReference type="Pfam" id="PF13639">
    <property type="entry name" value="zf-RING_2"/>
    <property type="match status" value="1"/>
</dbReference>
<keyword evidence="6" id="KW-0862">Zinc</keyword>
<dbReference type="InterPro" id="IPR001841">
    <property type="entry name" value="Znf_RING"/>
</dbReference>
<feature type="compositionally biased region" description="Polar residues" evidence="10">
    <location>
        <begin position="610"/>
        <end position="622"/>
    </location>
</feature>
<feature type="region of interest" description="Disordered" evidence="10">
    <location>
        <begin position="1"/>
        <end position="31"/>
    </location>
</feature>
<dbReference type="PANTHER" id="PTHR46077:SF1">
    <property type="entry name" value="TOP1 BINDING ARGININE_SERINE RICH PROTEIN, E3 UBIQUITIN LIGASE"/>
    <property type="match status" value="1"/>
</dbReference>
<dbReference type="eggNOG" id="KOG0800">
    <property type="taxonomic scope" value="Eukaryota"/>
</dbReference>
<evidence type="ECO:0000256" key="5">
    <source>
        <dbReference type="ARBA" id="ARBA00022771"/>
    </source>
</evidence>
<dbReference type="EMBL" id="KI925464">
    <property type="protein sequence ID" value="ETW76820.1"/>
    <property type="molecule type" value="Genomic_DNA"/>
</dbReference>
<feature type="region of interest" description="Disordered" evidence="10">
    <location>
        <begin position="285"/>
        <end position="468"/>
    </location>
</feature>